<evidence type="ECO:0000313" key="2">
    <source>
        <dbReference type="Proteomes" id="UP001589858"/>
    </source>
</evidence>
<keyword evidence="1" id="KW-0378">Hydrolase</keyword>
<sequence length="238" mass="25596">MKFETLPPLIAVVGCDGSGKSTVTEALCAWMNARRPTRICHLGKQSGNIGRAIARLPLLGGKLDKSIHAKAQKAQTDKGPGLLAALVIYLFSMRRVYRFARMMKLRREGFAVIGDRFPQLGVPGPMDGLGLASSMEASGLVGLLARAEHRRYAAMVAHRPDLVLRLNVSLDVAVARKPDHRLSSLARKIADVPRLTFEGAPIVEIDAEQPLEQVLAQARAAIAERLLALGAAPAQEAA</sequence>
<gene>
    <name evidence="1" type="ORF">ACFFF8_19975</name>
</gene>
<comment type="caution">
    <text evidence="1">The sequence shown here is derived from an EMBL/GenBank/DDBJ whole genome shotgun (WGS) entry which is preliminary data.</text>
</comment>
<dbReference type="Proteomes" id="UP001589858">
    <property type="component" value="Unassembled WGS sequence"/>
</dbReference>
<dbReference type="Gene3D" id="3.40.50.300">
    <property type="entry name" value="P-loop containing nucleotide triphosphate hydrolases"/>
    <property type="match status" value="1"/>
</dbReference>
<dbReference type="PROSITE" id="PS51257">
    <property type="entry name" value="PROKAR_LIPOPROTEIN"/>
    <property type="match status" value="1"/>
</dbReference>
<evidence type="ECO:0000313" key="1">
    <source>
        <dbReference type="EMBL" id="MFC0686867.1"/>
    </source>
</evidence>
<dbReference type="RefSeq" id="WP_267223675.1">
    <property type="nucleotide sequence ID" value="NZ_JAPCWC010000026.1"/>
</dbReference>
<reference evidence="1 2" key="1">
    <citation type="submission" date="2024-09" db="EMBL/GenBank/DDBJ databases">
        <authorList>
            <person name="Sun Q."/>
            <person name="Mori K."/>
        </authorList>
    </citation>
    <scope>NUCLEOTIDE SEQUENCE [LARGE SCALE GENOMIC DNA]</scope>
    <source>
        <strain evidence="1 2">CICC 11035S</strain>
    </source>
</reference>
<accession>A0ABV6SC87</accession>
<dbReference type="EMBL" id="JBHLTM010000077">
    <property type="protein sequence ID" value="MFC0686867.1"/>
    <property type="molecule type" value="Genomic_DNA"/>
</dbReference>
<proteinExistence type="predicted"/>
<protein>
    <submittedName>
        <fullName evidence="1">Nucleoside triphosphate hydrolase</fullName>
    </submittedName>
</protein>
<dbReference type="GO" id="GO:0016787">
    <property type="term" value="F:hydrolase activity"/>
    <property type="evidence" value="ECO:0007669"/>
    <property type="project" value="UniProtKB-KW"/>
</dbReference>
<keyword evidence="2" id="KW-1185">Reference proteome</keyword>
<dbReference type="InterPro" id="IPR027417">
    <property type="entry name" value="P-loop_NTPase"/>
</dbReference>
<name>A0ABV6SC87_9SPHN</name>
<organism evidence="1 2">
    <name type="scientific">Novosphingobium clariflavum</name>
    <dbReference type="NCBI Taxonomy" id="2029884"/>
    <lineage>
        <taxon>Bacteria</taxon>
        <taxon>Pseudomonadati</taxon>
        <taxon>Pseudomonadota</taxon>
        <taxon>Alphaproteobacteria</taxon>
        <taxon>Sphingomonadales</taxon>
        <taxon>Sphingomonadaceae</taxon>
        <taxon>Novosphingobium</taxon>
    </lineage>
</organism>
<dbReference type="SUPFAM" id="SSF52540">
    <property type="entry name" value="P-loop containing nucleoside triphosphate hydrolases"/>
    <property type="match status" value="1"/>
</dbReference>